<keyword evidence="4" id="KW-0812">Transmembrane</keyword>
<dbReference type="Pfam" id="PF00168">
    <property type="entry name" value="C2"/>
    <property type="match status" value="1"/>
</dbReference>
<dbReference type="CDD" id="cd00030">
    <property type="entry name" value="C2"/>
    <property type="match status" value="1"/>
</dbReference>
<accession>A0A8S1LWU8</accession>
<organism evidence="6 7">
    <name type="scientific">Paramecium primaurelia</name>
    <dbReference type="NCBI Taxonomy" id="5886"/>
    <lineage>
        <taxon>Eukaryota</taxon>
        <taxon>Sar</taxon>
        <taxon>Alveolata</taxon>
        <taxon>Ciliophora</taxon>
        <taxon>Intramacronucleata</taxon>
        <taxon>Oligohymenophorea</taxon>
        <taxon>Peniculida</taxon>
        <taxon>Parameciidae</taxon>
        <taxon>Paramecium</taxon>
    </lineage>
</organism>
<evidence type="ECO:0000256" key="3">
    <source>
        <dbReference type="SAM" id="Coils"/>
    </source>
</evidence>
<dbReference type="PANTHER" id="PTHR46502">
    <property type="entry name" value="C2 DOMAIN-CONTAINING"/>
    <property type="match status" value="1"/>
</dbReference>
<evidence type="ECO:0000259" key="5">
    <source>
        <dbReference type="PROSITE" id="PS50004"/>
    </source>
</evidence>
<keyword evidence="4" id="KW-0472">Membrane</keyword>
<keyword evidence="3" id="KW-0175">Coiled coil</keyword>
<dbReference type="AlphaFoldDB" id="A0A8S1LWU8"/>
<feature type="domain" description="C2" evidence="5">
    <location>
        <begin position="102"/>
        <end position="214"/>
    </location>
</feature>
<dbReference type="PANTHER" id="PTHR46502:SF2">
    <property type="entry name" value="16 KDA PHLOEM PROTEIN 2"/>
    <property type="match status" value="1"/>
</dbReference>
<evidence type="ECO:0000256" key="2">
    <source>
        <dbReference type="ARBA" id="ARBA00022837"/>
    </source>
</evidence>
<dbReference type="Proteomes" id="UP000688137">
    <property type="component" value="Unassembled WGS sequence"/>
</dbReference>
<feature type="transmembrane region" description="Helical" evidence="4">
    <location>
        <begin position="363"/>
        <end position="382"/>
    </location>
</feature>
<dbReference type="GO" id="GO:0046872">
    <property type="term" value="F:metal ion binding"/>
    <property type="evidence" value="ECO:0007669"/>
    <property type="project" value="UniProtKB-KW"/>
</dbReference>
<dbReference type="OMA" id="DAQYEMI"/>
<evidence type="ECO:0000256" key="4">
    <source>
        <dbReference type="SAM" id="Phobius"/>
    </source>
</evidence>
<evidence type="ECO:0000313" key="7">
    <source>
        <dbReference type="Proteomes" id="UP000688137"/>
    </source>
</evidence>
<reference evidence="6" key="1">
    <citation type="submission" date="2021-01" db="EMBL/GenBank/DDBJ databases">
        <authorList>
            <consortium name="Genoscope - CEA"/>
            <person name="William W."/>
        </authorList>
    </citation>
    <scope>NUCLEOTIDE SEQUENCE</scope>
</reference>
<keyword evidence="1" id="KW-0479">Metal-binding</keyword>
<feature type="transmembrane region" description="Helical" evidence="4">
    <location>
        <begin position="402"/>
        <end position="427"/>
    </location>
</feature>
<feature type="coiled-coil region" evidence="3">
    <location>
        <begin position="68"/>
        <end position="95"/>
    </location>
</feature>
<evidence type="ECO:0000313" key="6">
    <source>
        <dbReference type="EMBL" id="CAD8070061.1"/>
    </source>
</evidence>
<sequence>MNQAQIIHQVQQVFNKLSQNHSQQISKETIIRFLDQQSNKMYDRVLFEQLYSRMQKTDNGLITINDFISILMEALQSLKNKISILEQQVAQKQLKVEDDQLYLQQLQSTEEYNSHKICKGSKIRITIFDAKIQFPGNTRVAIILGCDDIKYSTKPANRQNPIWNEKFEFNINTGDEEIYIVILDEELIEKQEIGGQAKLNLKEFYDQKPHDIQLQLKDKYGVVLYSILNLRVQWIHSQTKYFKESIKENQQVIDDLSQDINEYKSDILQLFYPFDEKNQNQTNEKYLVTEQSTIQQIHDFQFYDTSQAQLWVKLALTFTLIYFILVLITNLFKTQFVDLIVLFYSLFYYMNNNKLQSLLHFKIISAMIIITIIFDIVWFVIYTNPWTTNSVLFFQLEHNLQMYEVIISYILLGIKVILLTIYANLYLMCPDKRVNIYDAQYEMIFGPNLQRSVENQDQDAYSFRNTNHYLHQSFSKNI</sequence>
<evidence type="ECO:0000256" key="1">
    <source>
        <dbReference type="ARBA" id="ARBA00022723"/>
    </source>
</evidence>
<feature type="transmembrane region" description="Helical" evidence="4">
    <location>
        <begin position="334"/>
        <end position="351"/>
    </location>
</feature>
<proteinExistence type="predicted"/>
<keyword evidence="2" id="KW-0106">Calcium</keyword>
<keyword evidence="7" id="KW-1185">Reference proteome</keyword>
<gene>
    <name evidence="6" type="ORF">PPRIM_AZ9-3.1.T0450039</name>
</gene>
<protein>
    <recommendedName>
        <fullName evidence="5">C2 domain-containing protein</fullName>
    </recommendedName>
</protein>
<name>A0A8S1LWU8_PARPR</name>
<dbReference type="PROSITE" id="PS50004">
    <property type="entry name" value="C2"/>
    <property type="match status" value="1"/>
</dbReference>
<dbReference type="InterPro" id="IPR000008">
    <property type="entry name" value="C2_dom"/>
</dbReference>
<keyword evidence="4" id="KW-1133">Transmembrane helix</keyword>
<feature type="transmembrane region" description="Helical" evidence="4">
    <location>
        <begin position="310"/>
        <end position="328"/>
    </location>
</feature>
<dbReference type="EMBL" id="CAJJDM010000045">
    <property type="protein sequence ID" value="CAD8070061.1"/>
    <property type="molecule type" value="Genomic_DNA"/>
</dbReference>
<comment type="caution">
    <text evidence="6">The sequence shown here is derived from an EMBL/GenBank/DDBJ whole genome shotgun (WGS) entry which is preliminary data.</text>
</comment>
<dbReference type="SMART" id="SM00239">
    <property type="entry name" value="C2"/>
    <property type="match status" value="1"/>
</dbReference>